<keyword evidence="3" id="KW-1185">Reference proteome</keyword>
<evidence type="ECO:0000313" key="3">
    <source>
        <dbReference type="Proteomes" id="UP000245999"/>
    </source>
</evidence>
<dbReference type="InterPro" id="IPR030392">
    <property type="entry name" value="S74_ICA"/>
</dbReference>
<sequence>MDRDLADGRLLRNVEDLADVTSRVLRLRPVRFQLQSPASPLLLGPVRLGFVAQDLARVYPSLVVRDYDTAGTLRVEYGQLIPVLTRAFQEQHELLLLMQ</sequence>
<feature type="domain" description="Peptidase S74" evidence="1">
    <location>
        <begin position="1"/>
        <end position="99"/>
    </location>
</feature>
<proteinExistence type="predicted"/>
<protein>
    <recommendedName>
        <fullName evidence="1">Peptidase S74 domain-containing protein</fullName>
    </recommendedName>
</protein>
<evidence type="ECO:0000313" key="2">
    <source>
        <dbReference type="EMBL" id="AWM31811.1"/>
    </source>
</evidence>
<evidence type="ECO:0000259" key="1">
    <source>
        <dbReference type="PROSITE" id="PS51688"/>
    </source>
</evidence>
<dbReference type="AlphaFoldDB" id="A0A2Z3GI42"/>
<organism evidence="2 3">
    <name type="scientific">Hymenobacter nivis</name>
    <dbReference type="NCBI Taxonomy" id="1850093"/>
    <lineage>
        <taxon>Bacteria</taxon>
        <taxon>Pseudomonadati</taxon>
        <taxon>Bacteroidota</taxon>
        <taxon>Cytophagia</taxon>
        <taxon>Cytophagales</taxon>
        <taxon>Hymenobacteraceae</taxon>
        <taxon>Hymenobacter</taxon>
    </lineage>
</organism>
<name>A0A2Z3GI42_9BACT</name>
<dbReference type="EMBL" id="CP029145">
    <property type="protein sequence ID" value="AWM31811.1"/>
    <property type="molecule type" value="Genomic_DNA"/>
</dbReference>
<dbReference type="OrthoDB" id="1223455at2"/>
<reference evidence="3" key="1">
    <citation type="submission" date="2018-04" db="EMBL/GenBank/DDBJ databases">
        <title>Complete genome of Antarctic heterotrophic bacterium Hymenobacter nivis.</title>
        <authorList>
            <person name="Terashima M."/>
        </authorList>
    </citation>
    <scope>NUCLEOTIDE SEQUENCE [LARGE SCALE GENOMIC DNA]</scope>
    <source>
        <strain evidence="3">NBRC 111535</strain>
    </source>
</reference>
<accession>A0A2Z3GI42</accession>
<dbReference type="KEGG" id="hnv:DDQ68_02830"/>
<dbReference type="PROSITE" id="PS51688">
    <property type="entry name" value="ICA"/>
    <property type="match status" value="1"/>
</dbReference>
<dbReference type="Pfam" id="PF13884">
    <property type="entry name" value="Peptidase_S74"/>
    <property type="match status" value="1"/>
</dbReference>
<dbReference type="Proteomes" id="UP000245999">
    <property type="component" value="Chromosome"/>
</dbReference>
<gene>
    <name evidence="2" type="ORF">DDQ68_02830</name>
</gene>